<organism evidence="2 3">
    <name type="scientific">Zymoseptoria tritici ST99CH_1A5</name>
    <dbReference type="NCBI Taxonomy" id="1276529"/>
    <lineage>
        <taxon>Eukaryota</taxon>
        <taxon>Fungi</taxon>
        <taxon>Dikarya</taxon>
        <taxon>Ascomycota</taxon>
        <taxon>Pezizomycotina</taxon>
        <taxon>Dothideomycetes</taxon>
        <taxon>Dothideomycetidae</taxon>
        <taxon>Mycosphaerellales</taxon>
        <taxon>Mycosphaerellaceae</taxon>
        <taxon>Zymoseptoria</taxon>
    </lineage>
</organism>
<gene>
    <name evidence="2" type="ORF">ZT1A5_G8376</name>
</gene>
<dbReference type="EMBL" id="LT882683">
    <property type="protein sequence ID" value="SMY26932.1"/>
    <property type="molecule type" value="Genomic_DNA"/>
</dbReference>
<dbReference type="SUPFAM" id="SSF56235">
    <property type="entry name" value="N-terminal nucleophile aminohydrolases (Ntn hydrolases)"/>
    <property type="match status" value="1"/>
</dbReference>
<proteinExistence type="predicted"/>
<dbReference type="InterPro" id="IPR017932">
    <property type="entry name" value="GATase_2_dom"/>
</dbReference>
<dbReference type="GO" id="GO:0006751">
    <property type="term" value="P:glutathione catabolic process"/>
    <property type="evidence" value="ECO:0007669"/>
    <property type="project" value="TreeGrafter"/>
</dbReference>
<dbReference type="GO" id="GO:0005737">
    <property type="term" value="C:cytoplasm"/>
    <property type="evidence" value="ECO:0007669"/>
    <property type="project" value="TreeGrafter"/>
</dbReference>
<dbReference type="InterPro" id="IPR029055">
    <property type="entry name" value="Ntn_hydrolases_N"/>
</dbReference>
<sequence>MHHEALRAGDVSPEAAPPAFELDWERQLPSHVAKQHHLTDNKLTDLEPTVPTKLIACSTLLTLESQAKSSEAAENMCRWFAYISQTEPCLLEDVLVTPKHSLVKQVSDHYLPKLLPHEHDENSENDVKARNVVMNFDGLGVVWYTSSKADFESSNTAQSSDGKQKDGLRPAMYKTIQPPINDQNFLSICANTESRVCFGHIRASSGTAIANINNHPFVFGRHTFMHNGAASNFIDIKRAAINEMSHDAYANVFGATDSEHIAALYMTYLTRGGDASSFEKVYSAQEMVEAMHRAVATIVGLQHKILGDRKKPNSLNLCATDGSKLVAYRFRNHRTSQPPSLYYSTKAGMTLNRKYPDNADGVEHAGRQIGIPEELHGSHLIVASEPSTYCDSDWELIGKNQFLLAGPDGVFEVGDAPYGLGWDAED</sequence>
<dbReference type="AlphaFoldDB" id="A0A1Y6LRC1"/>
<name>A0A1Y6LRC1_ZYMTR</name>
<evidence type="ECO:0000313" key="2">
    <source>
        <dbReference type="EMBL" id="SMY26932.1"/>
    </source>
</evidence>
<dbReference type="GO" id="GO:0061672">
    <property type="term" value="C:glutathione hydrolase complex"/>
    <property type="evidence" value="ECO:0007669"/>
    <property type="project" value="TreeGrafter"/>
</dbReference>
<protein>
    <recommendedName>
        <fullName evidence="1">Glutamine amidotransferase type-2 domain-containing protein</fullName>
    </recommendedName>
</protein>
<dbReference type="PANTHER" id="PTHR43187">
    <property type="entry name" value="GLUTAMINE AMIDOTRANSFERASE DUG3-RELATED"/>
    <property type="match status" value="1"/>
</dbReference>
<dbReference type="Gene3D" id="3.60.20.10">
    <property type="entry name" value="Glutamine Phosphoribosylpyrophosphate, subunit 1, domain 1"/>
    <property type="match status" value="1"/>
</dbReference>
<evidence type="ECO:0000313" key="3">
    <source>
        <dbReference type="Proteomes" id="UP000215453"/>
    </source>
</evidence>
<dbReference type="Proteomes" id="UP000215453">
    <property type="component" value="Chromosome 8"/>
</dbReference>
<reference evidence="2 3" key="1">
    <citation type="submission" date="2016-10" db="EMBL/GenBank/DDBJ databases">
        <authorList>
            <person name="Varghese N."/>
        </authorList>
    </citation>
    <scope>NUCLEOTIDE SEQUENCE [LARGE SCALE GENOMIC DNA]</scope>
</reference>
<accession>A0A1Y6LRC1</accession>
<dbReference type="Pfam" id="PF13522">
    <property type="entry name" value="GATase_6"/>
    <property type="match status" value="1"/>
</dbReference>
<evidence type="ECO:0000259" key="1">
    <source>
        <dbReference type="PROSITE" id="PS51278"/>
    </source>
</evidence>
<dbReference type="PANTHER" id="PTHR43187:SF1">
    <property type="entry name" value="GLUTAMINE AMIDOTRANSFERASE DUG3-RELATED"/>
    <property type="match status" value="1"/>
</dbReference>
<dbReference type="CDD" id="cd01908">
    <property type="entry name" value="YafJ"/>
    <property type="match status" value="1"/>
</dbReference>
<dbReference type="PROSITE" id="PS51278">
    <property type="entry name" value="GATASE_TYPE_2"/>
    <property type="match status" value="1"/>
</dbReference>
<feature type="domain" description="Glutamine amidotransferase type-2" evidence="1">
    <location>
        <begin position="77"/>
        <end position="416"/>
    </location>
</feature>
<dbReference type="GO" id="GO:0008242">
    <property type="term" value="F:omega peptidase activity"/>
    <property type="evidence" value="ECO:0007669"/>
    <property type="project" value="TreeGrafter"/>
</dbReference>
<dbReference type="InterPro" id="IPR052373">
    <property type="entry name" value="Gamma-glu_amide_hydrolase"/>
</dbReference>